<sequence>MECLDNKKLKFPGRVVSVFKSDEPNSFVHGVAFKIPKADEEIVKQRLVERERGYDAIETVFYPIDDSSCVKEDRIVLEIFVSNESGSLYLGAASERDIAWQIYHSKGINGSNLDYFLRLTHSYRQCFPSHSDLHLEQIEQEVCKIAAEKGDSLEQLIGQIQ</sequence>
<organism evidence="5 6">
    <name type="scientific">Bugula neritina</name>
    <name type="common">Brown bryozoan</name>
    <name type="synonym">Sertularia neritina</name>
    <dbReference type="NCBI Taxonomy" id="10212"/>
    <lineage>
        <taxon>Eukaryota</taxon>
        <taxon>Metazoa</taxon>
        <taxon>Spiralia</taxon>
        <taxon>Lophotrochozoa</taxon>
        <taxon>Bryozoa</taxon>
        <taxon>Gymnolaemata</taxon>
        <taxon>Cheilostomatida</taxon>
        <taxon>Flustrina</taxon>
        <taxon>Buguloidea</taxon>
        <taxon>Bugulidae</taxon>
        <taxon>Bugula</taxon>
    </lineage>
</organism>
<gene>
    <name evidence="5" type="ORF">EB796_014069</name>
</gene>
<name>A0A7J7JNE0_BUGNE</name>
<dbReference type="Proteomes" id="UP000593567">
    <property type="component" value="Unassembled WGS sequence"/>
</dbReference>
<evidence type="ECO:0000256" key="4">
    <source>
        <dbReference type="ARBA" id="ARBA00045227"/>
    </source>
</evidence>
<dbReference type="InterPro" id="IPR006840">
    <property type="entry name" value="ChaC"/>
</dbReference>
<comment type="function">
    <text evidence="4">Catalyzes the cleavage of glutathione into 5-oxo-L-proline and a Cys-Gly dipeptide. Acts specifically on glutathione, but not on other gamma-glutamyl peptides.</text>
</comment>
<dbReference type="GO" id="GO:0005737">
    <property type="term" value="C:cytoplasm"/>
    <property type="evidence" value="ECO:0007669"/>
    <property type="project" value="TreeGrafter"/>
</dbReference>
<proteinExistence type="predicted"/>
<dbReference type="GO" id="GO:0006751">
    <property type="term" value="P:glutathione catabolic process"/>
    <property type="evidence" value="ECO:0007669"/>
    <property type="project" value="InterPro"/>
</dbReference>
<evidence type="ECO:0000256" key="3">
    <source>
        <dbReference type="ARBA" id="ARBA00043195"/>
    </source>
</evidence>
<evidence type="ECO:0000256" key="1">
    <source>
        <dbReference type="ARBA" id="ARBA00012344"/>
    </source>
</evidence>
<comment type="caution">
    <text evidence="5">The sequence shown here is derived from an EMBL/GenBank/DDBJ whole genome shotgun (WGS) entry which is preliminary data.</text>
</comment>
<dbReference type="PANTHER" id="PTHR12192">
    <property type="entry name" value="CATION TRANSPORT PROTEIN CHAC-RELATED"/>
    <property type="match status" value="1"/>
</dbReference>
<protein>
    <recommendedName>
        <fullName evidence="1">glutathione-specific gamma-glutamylcyclotransferase</fullName>
        <ecNumber evidence="1">4.3.2.7</ecNumber>
    </recommendedName>
    <alternativeName>
        <fullName evidence="3">Cation transport regulator-like protein 2</fullName>
    </alternativeName>
</protein>
<evidence type="ECO:0000256" key="2">
    <source>
        <dbReference type="ARBA" id="ARBA00023239"/>
    </source>
</evidence>
<dbReference type="AlphaFoldDB" id="A0A7J7JNE0"/>
<evidence type="ECO:0000313" key="6">
    <source>
        <dbReference type="Proteomes" id="UP000593567"/>
    </source>
</evidence>
<dbReference type="PANTHER" id="PTHR12192:SF2">
    <property type="entry name" value="GLUTATHIONE-SPECIFIC GAMMA-GLUTAMYLCYCLOTRANSFERASE 2"/>
    <property type="match status" value="1"/>
</dbReference>
<dbReference type="Pfam" id="PF04752">
    <property type="entry name" value="ChaC"/>
    <property type="match status" value="1"/>
</dbReference>
<dbReference type="EC" id="4.3.2.7" evidence="1"/>
<accession>A0A7J7JNE0</accession>
<keyword evidence="6" id="KW-1185">Reference proteome</keyword>
<evidence type="ECO:0000313" key="5">
    <source>
        <dbReference type="EMBL" id="KAF6027625.1"/>
    </source>
</evidence>
<dbReference type="EMBL" id="VXIV02002059">
    <property type="protein sequence ID" value="KAF6027625.1"/>
    <property type="molecule type" value="Genomic_DNA"/>
</dbReference>
<dbReference type="OrthoDB" id="1933483at2759"/>
<dbReference type="GO" id="GO:0061928">
    <property type="term" value="F:glutathione specific gamma-glutamylcyclotransferase activity"/>
    <property type="evidence" value="ECO:0007669"/>
    <property type="project" value="UniProtKB-EC"/>
</dbReference>
<reference evidence="5" key="1">
    <citation type="submission" date="2020-06" db="EMBL/GenBank/DDBJ databases">
        <title>Draft genome of Bugula neritina, a colonial animal packing powerful symbionts and potential medicines.</title>
        <authorList>
            <person name="Rayko M."/>
        </authorList>
    </citation>
    <scope>NUCLEOTIDE SEQUENCE [LARGE SCALE GENOMIC DNA]</scope>
    <source>
        <strain evidence="5">Kwan_BN1</strain>
    </source>
</reference>
<keyword evidence="2" id="KW-0456">Lyase</keyword>